<feature type="chain" id="PRO_5012002497" evidence="1">
    <location>
        <begin position="27"/>
        <end position="86"/>
    </location>
</feature>
<keyword evidence="1" id="KW-0732">Signal</keyword>
<dbReference type="EMBL" id="PVUB01000006">
    <property type="protein sequence ID" value="PRZ22845.1"/>
    <property type="molecule type" value="Genomic_DNA"/>
</dbReference>
<gene>
    <name evidence="2" type="ORF">BC624_10693</name>
    <name evidence="3" type="ORF">SAMN05443373_11028</name>
</gene>
<evidence type="ECO:0000313" key="2">
    <source>
        <dbReference type="EMBL" id="PRZ22845.1"/>
    </source>
</evidence>
<evidence type="ECO:0000313" key="3">
    <source>
        <dbReference type="EMBL" id="SHH26458.1"/>
    </source>
</evidence>
<evidence type="ECO:0000313" key="4">
    <source>
        <dbReference type="Proteomes" id="UP000184384"/>
    </source>
</evidence>
<proteinExistence type="predicted"/>
<dbReference type="RefSeq" id="WP_072944895.1">
    <property type="nucleotide sequence ID" value="NZ_FQWO01000010.1"/>
</dbReference>
<protein>
    <submittedName>
        <fullName evidence="3">Uncharacterized protein</fullName>
    </submittedName>
</protein>
<accession>A0A1M5RK51</accession>
<dbReference type="Proteomes" id="UP000237771">
    <property type="component" value="Unassembled WGS sequence"/>
</dbReference>
<dbReference type="EMBL" id="FQWO01000010">
    <property type="protein sequence ID" value="SHH26458.1"/>
    <property type="molecule type" value="Genomic_DNA"/>
</dbReference>
<organism evidence="3 4">
    <name type="scientific">Flavobacterium granuli</name>
    <dbReference type="NCBI Taxonomy" id="280093"/>
    <lineage>
        <taxon>Bacteria</taxon>
        <taxon>Pseudomonadati</taxon>
        <taxon>Bacteroidota</taxon>
        <taxon>Flavobacteriia</taxon>
        <taxon>Flavobacteriales</taxon>
        <taxon>Flavobacteriaceae</taxon>
        <taxon>Flavobacterium</taxon>
    </lineage>
</organism>
<evidence type="ECO:0000313" key="5">
    <source>
        <dbReference type="Proteomes" id="UP000237771"/>
    </source>
</evidence>
<dbReference type="Pfam" id="PF20130">
    <property type="entry name" value="DUF6520"/>
    <property type="match status" value="1"/>
</dbReference>
<evidence type="ECO:0000256" key="1">
    <source>
        <dbReference type="SAM" id="SignalP"/>
    </source>
</evidence>
<reference evidence="3" key="2">
    <citation type="submission" date="2016-11" db="EMBL/GenBank/DDBJ databases">
        <authorList>
            <person name="Jaros S."/>
            <person name="Januszkiewicz K."/>
            <person name="Wedrychowicz H."/>
        </authorList>
    </citation>
    <scope>NUCLEOTIDE SEQUENCE [LARGE SCALE GENOMIC DNA]</scope>
    <source>
        <strain evidence="3">DSM 19729</strain>
    </source>
</reference>
<reference evidence="4" key="1">
    <citation type="submission" date="2016-11" db="EMBL/GenBank/DDBJ databases">
        <authorList>
            <person name="Varghese N."/>
            <person name="Submissions S."/>
        </authorList>
    </citation>
    <scope>NUCLEOTIDE SEQUENCE [LARGE SCALE GENOMIC DNA]</scope>
    <source>
        <strain evidence="4">DSM 19729</strain>
    </source>
</reference>
<dbReference type="Proteomes" id="UP000184384">
    <property type="component" value="Unassembled WGS sequence"/>
</dbReference>
<reference evidence="2 5" key="3">
    <citation type="submission" date="2018-03" db="EMBL/GenBank/DDBJ databases">
        <title>Genomic Encyclopedia of Archaeal and Bacterial Type Strains, Phase II (KMG-II): from individual species to whole genera.</title>
        <authorList>
            <person name="Goeker M."/>
        </authorList>
    </citation>
    <scope>NUCLEOTIDE SEQUENCE [LARGE SCALE GENOMIC DNA]</scope>
    <source>
        <strain evidence="2 5">DSM 17797</strain>
    </source>
</reference>
<feature type="signal peptide" evidence="1">
    <location>
        <begin position="1"/>
        <end position="26"/>
    </location>
</feature>
<name>A0A1M5RK51_9FLAO</name>
<dbReference type="InterPro" id="IPR045391">
    <property type="entry name" value="DUF6520"/>
</dbReference>
<keyword evidence="5" id="KW-1185">Reference proteome</keyword>
<sequence>MKKLIVPMLVIVAAATSAFKTHTAPASTIVSGFIRNNVEGTNCSESDECEENNTGTLCRVGQDPTGTQLWINNDSGECLKLGYKPM</sequence>
<dbReference type="AlphaFoldDB" id="A0A1M5RK51"/>